<proteinExistence type="inferred from homology"/>
<keyword evidence="1 3" id="KW-0996">Nickel insertion</keyword>
<dbReference type="Pfam" id="PF01730">
    <property type="entry name" value="UreF"/>
    <property type="match status" value="1"/>
</dbReference>
<keyword evidence="2 3" id="KW-0143">Chaperone</keyword>
<dbReference type="EMBL" id="CYZV01000026">
    <property type="protein sequence ID" value="CUO47501.1"/>
    <property type="molecule type" value="Genomic_DNA"/>
</dbReference>
<dbReference type="STRING" id="84024.ERS852471_03100"/>
<dbReference type="InterPro" id="IPR038277">
    <property type="entry name" value="UreF_sf"/>
</dbReference>
<dbReference type="GO" id="GO:0005737">
    <property type="term" value="C:cytoplasm"/>
    <property type="evidence" value="ECO:0007669"/>
    <property type="project" value="UniProtKB-SubCell"/>
</dbReference>
<accession>A0A174DSJ8</accession>
<organism evidence="4 5">
    <name type="scientific">Clostridium disporicum</name>
    <dbReference type="NCBI Taxonomy" id="84024"/>
    <lineage>
        <taxon>Bacteria</taxon>
        <taxon>Bacillati</taxon>
        <taxon>Bacillota</taxon>
        <taxon>Clostridia</taxon>
        <taxon>Eubacteriales</taxon>
        <taxon>Clostridiaceae</taxon>
        <taxon>Clostridium</taxon>
    </lineage>
</organism>
<dbReference type="HAMAP" id="MF_01385">
    <property type="entry name" value="UreF"/>
    <property type="match status" value="1"/>
</dbReference>
<protein>
    <recommendedName>
        <fullName evidence="3">Urease accessory protein UreF</fullName>
    </recommendedName>
</protein>
<dbReference type="GO" id="GO:0016151">
    <property type="term" value="F:nickel cation binding"/>
    <property type="evidence" value="ECO:0007669"/>
    <property type="project" value="UniProtKB-UniRule"/>
</dbReference>
<gene>
    <name evidence="3 4" type="primary">ureF</name>
    <name evidence="4" type="ORF">ERS852470_02454</name>
</gene>
<evidence type="ECO:0000313" key="5">
    <source>
        <dbReference type="Proteomes" id="UP000095558"/>
    </source>
</evidence>
<dbReference type="InterPro" id="IPR002639">
    <property type="entry name" value="UreF"/>
</dbReference>
<evidence type="ECO:0000256" key="1">
    <source>
        <dbReference type="ARBA" id="ARBA00022988"/>
    </source>
</evidence>
<dbReference type="AlphaFoldDB" id="A0A174DSJ8"/>
<reference evidence="4 5" key="1">
    <citation type="submission" date="2015-09" db="EMBL/GenBank/DDBJ databases">
        <authorList>
            <consortium name="Pathogen Informatics"/>
        </authorList>
    </citation>
    <scope>NUCLEOTIDE SEQUENCE [LARGE SCALE GENOMIC DNA]</scope>
    <source>
        <strain evidence="4 5">2789STDY5834855</strain>
    </source>
</reference>
<dbReference type="Proteomes" id="UP000095558">
    <property type="component" value="Unassembled WGS sequence"/>
</dbReference>
<name>A0A174DSJ8_9CLOT</name>
<dbReference type="Gene3D" id="1.10.4190.10">
    <property type="entry name" value="Urease accessory protein UreF"/>
    <property type="match status" value="1"/>
</dbReference>
<evidence type="ECO:0000313" key="4">
    <source>
        <dbReference type="EMBL" id="CUO47501.1"/>
    </source>
</evidence>
<comment type="subcellular location">
    <subcellularLocation>
        <location evidence="3">Cytoplasm</location>
    </subcellularLocation>
</comment>
<evidence type="ECO:0000256" key="3">
    <source>
        <dbReference type="HAMAP-Rule" id="MF_01385"/>
    </source>
</evidence>
<keyword evidence="3" id="KW-0963">Cytoplasm</keyword>
<comment type="similarity">
    <text evidence="3">Belongs to the UreF family.</text>
</comment>
<evidence type="ECO:0000256" key="2">
    <source>
        <dbReference type="ARBA" id="ARBA00023186"/>
    </source>
</evidence>
<dbReference type="PANTHER" id="PTHR33620:SF1">
    <property type="entry name" value="UREASE ACCESSORY PROTEIN F"/>
    <property type="match status" value="1"/>
</dbReference>
<comment type="subunit">
    <text evidence="3">UreD, UreF and UreG form a complex that acts as a GTP-hydrolysis-dependent molecular chaperone, activating the urease apoprotein by helping to assemble the nickel containing metallocenter of UreC. The UreE protein probably delivers the nickel.</text>
</comment>
<dbReference type="PIRSF" id="PIRSF009467">
    <property type="entry name" value="Ureas_acces_UreF"/>
    <property type="match status" value="1"/>
</dbReference>
<sequence>MGTLIHMPINNSISDVLKVIQICDSNFPIGSFNHSYGMETYLRLKKVYDTKTFREWLKVFLNEQFIYCDGLAIRILYENLENDDLESIWNLDNSITVQSVAIESRNGSKLVASRMLKLFMDLYDFNLLNEYSEKIKKKEVYGHPAIVFGMLMYSLGFNVKEAIIYHMYSTVSTLVSNAVRTIPLGQKDGQILLKEFSEKFEDLYNIITNLDYDYLGANSPGLELSQIKHEIMEFRLFMS</sequence>
<dbReference type="PANTHER" id="PTHR33620">
    <property type="entry name" value="UREASE ACCESSORY PROTEIN F"/>
    <property type="match status" value="1"/>
</dbReference>
<comment type="function">
    <text evidence="3">Required for maturation of urease via the functional incorporation of the urease nickel metallocenter.</text>
</comment>